<protein>
    <recommendedName>
        <fullName evidence="6">Protein kinase domain-containing protein</fullName>
    </recommendedName>
</protein>
<evidence type="ECO:0000259" key="6">
    <source>
        <dbReference type="PROSITE" id="PS50011"/>
    </source>
</evidence>
<comment type="caution">
    <text evidence="7">The sequence shown here is derived from an EMBL/GenBank/DDBJ whole genome shotgun (WGS) entry which is preliminary data.</text>
</comment>
<keyword evidence="4" id="KW-0723">Serine/threonine-protein kinase</keyword>
<keyword evidence="8" id="KW-1185">Reference proteome</keyword>
<dbReference type="EMBL" id="JAPFFF010000030">
    <property type="protein sequence ID" value="KAK8845967.1"/>
    <property type="molecule type" value="Genomic_DNA"/>
</dbReference>
<evidence type="ECO:0000256" key="5">
    <source>
        <dbReference type="SAM" id="MobiDB-lite"/>
    </source>
</evidence>
<dbReference type="InterPro" id="IPR017441">
    <property type="entry name" value="Protein_kinase_ATP_BS"/>
</dbReference>
<dbReference type="InterPro" id="IPR011009">
    <property type="entry name" value="Kinase-like_dom_sf"/>
</dbReference>
<evidence type="ECO:0000256" key="4">
    <source>
        <dbReference type="RuleBase" id="RU000304"/>
    </source>
</evidence>
<feature type="compositionally biased region" description="Polar residues" evidence="5">
    <location>
        <begin position="339"/>
        <end position="348"/>
    </location>
</feature>
<organism evidence="7 8">
    <name type="scientific">Tritrichomonas musculus</name>
    <dbReference type="NCBI Taxonomy" id="1915356"/>
    <lineage>
        <taxon>Eukaryota</taxon>
        <taxon>Metamonada</taxon>
        <taxon>Parabasalia</taxon>
        <taxon>Tritrichomonadida</taxon>
        <taxon>Tritrichomonadidae</taxon>
        <taxon>Tritrichomonas</taxon>
    </lineage>
</organism>
<keyword evidence="1 3" id="KW-0547">Nucleotide-binding</keyword>
<dbReference type="InterPro" id="IPR008271">
    <property type="entry name" value="Ser/Thr_kinase_AS"/>
</dbReference>
<dbReference type="SMART" id="SM00220">
    <property type="entry name" value="S_TKc"/>
    <property type="match status" value="1"/>
</dbReference>
<dbReference type="Gene3D" id="1.10.510.10">
    <property type="entry name" value="Transferase(Phosphotransferase) domain 1"/>
    <property type="match status" value="1"/>
</dbReference>
<evidence type="ECO:0000256" key="2">
    <source>
        <dbReference type="ARBA" id="ARBA00022840"/>
    </source>
</evidence>
<accession>A0ABR2HEW4</accession>
<evidence type="ECO:0000256" key="3">
    <source>
        <dbReference type="PROSITE-ProRule" id="PRU10141"/>
    </source>
</evidence>
<dbReference type="Pfam" id="PF00069">
    <property type="entry name" value="Pkinase"/>
    <property type="match status" value="1"/>
</dbReference>
<keyword evidence="4" id="KW-0418">Kinase</keyword>
<feature type="binding site" evidence="3">
    <location>
        <position position="42"/>
    </location>
    <ligand>
        <name>ATP</name>
        <dbReference type="ChEBI" id="CHEBI:30616"/>
    </ligand>
</feature>
<dbReference type="PANTHER" id="PTHR24346">
    <property type="entry name" value="MAP/MICROTUBULE AFFINITY-REGULATING KINASE"/>
    <property type="match status" value="1"/>
</dbReference>
<evidence type="ECO:0000313" key="8">
    <source>
        <dbReference type="Proteomes" id="UP001470230"/>
    </source>
</evidence>
<dbReference type="PANTHER" id="PTHR24346:SF30">
    <property type="entry name" value="MATERNAL EMBRYONIC LEUCINE ZIPPER KINASE"/>
    <property type="match status" value="1"/>
</dbReference>
<dbReference type="PROSITE" id="PS00108">
    <property type="entry name" value="PROTEIN_KINASE_ST"/>
    <property type="match status" value="1"/>
</dbReference>
<sequence length="434" mass="49577">MDRYIDEVPRDIYSITDQIGSGSFSDIFSAIHIPTNTRVALKITFKNNNEEEMKSLEQEVQINKKLHHPFICQFFTEIETEHLIIIVMELIEGVSALNYVNQTSGLPLSEAKNLFAQLLIAMEYLHNEVHITHRDLKLENIMIDSFDHIRLIDFGFSSVNTMMSTCCGSIPYCAPEILLGQRYTKAADIWSMGVILYAFVDGNLPFYHSNMNTLAHMICQREVAFPNTFDEDLRDLLRKMLTKESEQRITIDEIKRHPFISGEKLLQIDYIQILKLPQYRDSNILLSPNRSSQIYNPYHYNQLLIGASSAGFPLSPDSGADSNLTNTKRFPLTKDSPKKTTQSQNSVGNAGKETVNELILSRNNFPSILNKLIQTAILNPQQNATILQQNPHFTTHLRDIRAPALRRNPHRSIFKNAAPLFHPQVRNANIINNH</sequence>
<feature type="domain" description="Protein kinase" evidence="6">
    <location>
        <begin position="13"/>
        <end position="260"/>
    </location>
</feature>
<evidence type="ECO:0000313" key="7">
    <source>
        <dbReference type="EMBL" id="KAK8845967.1"/>
    </source>
</evidence>
<evidence type="ECO:0000256" key="1">
    <source>
        <dbReference type="ARBA" id="ARBA00022741"/>
    </source>
</evidence>
<dbReference type="SUPFAM" id="SSF56112">
    <property type="entry name" value="Protein kinase-like (PK-like)"/>
    <property type="match status" value="1"/>
</dbReference>
<gene>
    <name evidence="7" type="ORF">M9Y10_020903</name>
</gene>
<dbReference type="PROSITE" id="PS00107">
    <property type="entry name" value="PROTEIN_KINASE_ATP"/>
    <property type="match status" value="1"/>
</dbReference>
<comment type="similarity">
    <text evidence="4">Belongs to the protein kinase superfamily.</text>
</comment>
<dbReference type="InterPro" id="IPR000719">
    <property type="entry name" value="Prot_kinase_dom"/>
</dbReference>
<dbReference type="PROSITE" id="PS50011">
    <property type="entry name" value="PROTEIN_KINASE_DOM"/>
    <property type="match status" value="1"/>
</dbReference>
<name>A0ABR2HEW4_9EUKA</name>
<dbReference type="Proteomes" id="UP001470230">
    <property type="component" value="Unassembled WGS sequence"/>
</dbReference>
<keyword evidence="4" id="KW-0808">Transferase</keyword>
<feature type="region of interest" description="Disordered" evidence="5">
    <location>
        <begin position="318"/>
        <end position="350"/>
    </location>
</feature>
<reference evidence="7 8" key="1">
    <citation type="submission" date="2024-04" db="EMBL/GenBank/DDBJ databases">
        <title>Tritrichomonas musculus Genome.</title>
        <authorList>
            <person name="Alves-Ferreira E."/>
            <person name="Grigg M."/>
            <person name="Lorenzi H."/>
            <person name="Galac M."/>
        </authorList>
    </citation>
    <scope>NUCLEOTIDE SEQUENCE [LARGE SCALE GENOMIC DNA]</scope>
    <source>
        <strain evidence="7 8">EAF2021</strain>
    </source>
</reference>
<keyword evidence="2 3" id="KW-0067">ATP-binding</keyword>
<proteinExistence type="inferred from homology"/>